<accession>A0ABS4TRA4</accession>
<dbReference type="EMBL" id="JAGINW010000001">
    <property type="protein sequence ID" value="MBP2326514.1"/>
    <property type="molecule type" value="Genomic_DNA"/>
</dbReference>
<dbReference type="RefSeq" id="WP_209643571.1">
    <property type="nucleotide sequence ID" value="NZ_JAGINW010000001.1"/>
</dbReference>
<evidence type="ECO:0000256" key="1">
    <source>
        <dbReference type="SAM" id="MobiDB-lite"/>
    </source>
</evidence>
<feature type="compositionally biased region" description="Basic and acidic residues" evidence="1">
    <location>
        <begin position="23"/>
        <end position="48"/>
    </location>
</feature>
<gene>
    <name evidence="2" type="ORF">JOF56_006899</name>
</gene>
<comment type="caution">
    <text evidence="2">The sequence shown here is derived from an EMBL/GenBank/DDBJ whole genome shotgun (WGS) entry which is preliminary data.</text>
</comment>
<evidence type="ECO:0000313" key="3">
    <source>
        <dbReference type="Proteomes" id="UP001519332"/>
    </source>
</evidence>
<feature type="region of interest" description="Disordered" evidence="1">
    <location>
        <begin position="13"/>
        <end position="48"/>
    </location>
</feature>
<protein>
    <submittedName>
        <fullName evidence="2">Uncharacterized protein</fullName>
    </submittedName>
</protein>
<evidence type="ECO:0000313" key="2">
    <source>
        <dbReference type="EMBL" id="MBP2326514.1"/>
    </source>
</evidence>
<proteinExistence type="predicted"/>
<keyword evidence="3" id="KW-1185">Reference proteome</keyword>
<sequence length="48" mass="5706">MAGLLTRIKAFLRGPKGRQMTNKAREMAKDPRNRERARRAADKLRRRR</sequence>
<reference evidence="2 3" key="1">
    <citation type="submission" date="2021-03" db="EMBL/GenBank/DDBJ databases">
        <title>Sequencing the genomes of 1000 actinobacteria strains.</title>
        <authorList>
            <person name="Klenk H.-P."/>
        </authorList>
    </citation>
    <scope>NUCLEOTIDE SEQUENCE [LARGE SCALE GENOMIC DNA]</scope>
    <source>
        <strain evidence="2 3">DSM 46670</strain>
    </source>
</reference>
<dbReference type="Proteomes" id="UP001519332">
    <property type="component" value="Unassembled WGS sequence"/>
</dbReference>
<name>A0ABS4TRA4_9PSEU</name>
<organism evidence="2 3">
    <name type="scientific">Kibdelosporangium banguiense</name>
    <dbReference type="NCBI Taxonomy" id="1365924"/>
    <lineage>
        <taxon>Bacteria</taxon>
        <taxon>Bacillati</taxon>
        <taxon>Actinomycetota</taxon>
        <taxon>Actinomycetes</taxon>
        <taxon>Pseudonocardiales</taxon>
        <taxon>Pseudonocardiaceae</taxon>
        <taxon>Kibdelosporangium</taxon>
    </lineage>
</organism>